<dbReference type="PROSITE" id="PS50077">
    <property type="entry name" value="HEAT_REPEAT"/>
    <property type="match status" value="1"/>
</dbReference>
<dbReference type="SUPFAM" id="SSF48371">
    <property type="entry name" value="ARM repeat"/>
    <property type="match status" value="1"/>
</dbReference>
<dbReference type="Pfam" id="PF10363">
    <property type="entry name" value="RTP1_C1"/>
    <property type="match status" value="1"/>
</dbReference>
<evidence type="ECO:0000256" key="2">
    <source>
        <dbReference type="PROSITE-ProRule" id="PRU00103"/>
    </source>
</evidence>
<accession>A0A1E3K6Y4</accession>
<dbReference type="InterPro" id="IPR016024">
    <property type="entry name" value="ARM-type_fold"/>
</dbReference>
<dbReference type="OrthoDB" id="39591at2759"/>
<proteinExistence type="inferred from homology"/>
<name>A0A1E3K6Y4_9TREE</name>
<protein>
    <recommendedName>
        <fullName evidence="4">RNA polymerase II assembly factor Rtp1 C-terminal domain-containing protein</fullName>
    </recommendedName>
</protein>
<dbReference type="PANTHER" id="PTHR20959:SF1">
    <property type="entry name" value="TRANSPORT AND GOLGI ORGANIZATION PROTEIN 6 HOMOLOG"/>
    <property type="match status" value="1"/>
</dbReference>
<dbReference type="RefSeq" id="XP_019035755.1">
    <property type="nucleotide sequence ID" value="XM_019172813.1"/>
</dbReference>
<dbReference type="PANTHER" id="PTHR20959">
    <property type="entry name" value="TRANSPORT AND GOLGI ORGANIZATION PROTEIN 6 FAMILY MEMBER"/>
    <property type="match status" value="1"/>
</dbReference>
<dbReference type="InterPro" id="IPR039600">
    <property type="entry name" value="TANGO6/Rtp1"/>
</dbReference>
<feature type="repeat" description="HEAT" evidence="2">
    <location>
        <begin position="833"/>
        <end position="871"/>
    </location>
</feature>
<feature type="region of interest" description="Disordered" evidence="3">
    <location>
        <begin position="26"/>
        <end position="87"/>
    </location>
</feature>
<dbReference type="InterPro" id="IPR019451">
    <property type="entry name" value="Rtp1_C1"/>
</dbReference>
<feature type="domain" description="RNA polymerase II assembly factor Rtp1 C-terminal" evidence="4">
    <location>
        <begin position="795"/>
        <end position="910"/>
    </location>
</feature>
<reference evidence="5 6" key="1">
    <citation type="submission" date="2016-06" db="EMBL/GenBank/DDBJ databases">
        <title>Evolution of pathogenesis and genome organization in the Tremellales.</title>
        <authorList>
            <person name="Cuomo C."/>
            <person name="Litvintseva A."/>
            <person name="Heitman J."/>
            <person name="Chen Y."/>
            <person name="Sun S."/>
            <person name="Springer D."/>
            <person name="Dromer F."/>
            <person name="Young S."/>
            <person name="Zeng Q."/>
            <person name="Chapman S."/>
            <person name="Gujja S."/>
            <person name="Saif S."/>
            <person name="Birren B."/>
        </authorList>
    </citation>
    <scope>NUCLEOTIDE SEQUENCE [LARGE SCALE GENOMIC DNA]</scope>
    <source>
        <strain evidence="5 6">CBS 7118</strain>
    </source>
</reference>
<feature type="compositionally biased region" description="Acidic residues" evidence="3">
    <location>
        <begin position="676"/>
        <end position="686"/>
    </location>
</feature>
<keyword evidence="6" id="KW-1185">Reference proteome</keyword>
<dbReference type="AlphaFoldDB" id="A0A1E3K6Y4"/>
<dbReference type="Proteomes" id="UP000094819">
    <property type="component" value="Unassembled WGS sequence"/>
</dbReference>
<comment type="caution">
    <text evidence="5">The sequence shown here is derived from an EMBL/GenBank/DDBJ whole genome shotgun (WGS) entry which is preliminary data.</text>
</comment>
<evidence type="ECO:0000313" key="5">
    <source>
        <dbReference type="EMBL" id="ODO08900.1"/>
    </source>
</evidence>
<dbReference type="GeneID" id="30189852"/>
<dbReference type="EMBL" id="AWGH01000001">
    <property type="protein sequence ID" value="ODO08900.1"/>
    <property type="molecule type" value="Genomic_DNA"/>
</dbReference>
<dbReference type="InterPro" id="IPR021133">
    <property type="entry name" value="HEAT_type_2"/>
</dbReference>
<feature type="compositionally biased region" description="Basic and acidic residues" evidence="3">
    <location>
        <begin position="69"/>
        <end position="87"/>
    </location>
</feature>
<feature type="region of interest" description="Disordered" evidence="3">
    <location>
        <begin position="545"/>
        <end position="575"/>
    </location>
</feature>
<feature type="compositionally biased region" description="Pro residues" evidence="3">
    <location>
        <begin position="29"/>
        <end position="40"/>
    </location>
</feature>
<sequence length="1191" mass="130728">MPRSPTPTGHGPSPSLKQLLKSADILLKPPKPLPSNPPDLLPRLRASSKALPKEWRRSVPEWTEDDEMDHVGDDGGRGIDEERKKQRRDDLVHVVGKRCFAMVKAMQLWLEKEAWPKDQRDGLEDRDFLLGTGDLRLIRLMLSHTTFSYLLPLATTYADALPMVDDNVAASLASALEAILKLLKTTAPPAPAAGPSSRLPIAPTAITQSLLSSHLIPIFLSTLILAYTPSIPADHHASLRLAFLQALMSLTPGHAISSLVNVLKLLVQGRKADQSKTTGWVREWPKYPEGIINGLLTAQVRRPGGVRGLMENVLGDTARTDDVTSIEGKRLDHIFNVLVRIPRQVTPEIYYPWLLSELFSMIPLDDSSSHHPIAYVNTACYCIQRLWRSNTSIGDWLKNKLHSPWYPKAPVASGTPVEVTSWQAIQRSVQNTRLLLIHNPASPDFVDFLVGSILSPLFSLHSFLSLSPAASLIRPVSTRAVRQTLPDDVSFLLTSWGKTVDKDMGVKGLWEIVDAGKGWKVGEDGVRPDFFWERVGDGVRLMSGSQQKSLSEPEIVLPSLSNPSHSDTPSDDDVERMTQRLLAESSSSIPDPTLLCKLIKDIDRPEVACQVILKALHVWRIRALMDSEPPIEAMLHLQLTMGLMTHLGAELFTEPEQLLEWIEQTLADQADRLEQEDQEEEEEEEEGAKPLIQEVKSIEQKKGRTEKEDDAADGNRGLIELACQLLASQEVKAAVSQKSLPILLPIVAHLDLISKLSPSSSTRSLAHEASLLLLSHQTTIPSSAITQKSVKETIDKALELVQDSTVPVRAHGLSLLKDVVFDPAYDTAYTPLILNTFMTHIEDDDSFVYLSAVKGLSSMVDALGGEVFSALMAAYEVMAKRLKKLTDADDIDKMLRLAEAVDQVIEKTGDALGIYADRIIPILMAIFPDTNLATAIRSSALSLLTTCAKASYFSLLPWATDLTNAAIDLIQLESVAVSPFKPGPLHTAAPPPPSWKNPLAGGRKVQLVEDEPALSADGLSMSAGEEEQQRKVADPWIEDAEPIAVDDSKHPLLRRAAISFLNWIFSVVTFKVMSDHHDTAADPIFPSASDISLTPVSHNEIMFKEPLDPTMDADLQVGAISHKLLERAATVLGYVQHTDVDELSRGHAESAERMLGMLRAAVVISQGGDVEGSGLEDLSESLEGLKVSLYS</sequence>
<evidence type="ECO:0000256" key="1">
    <source>
        <dbReference type="ARBA" id="ARBA00005724"/>
    </source>
</evidence>
<organism evidence="5 6">
    <name type="scientific">Cryptococcus wingfieldii CBS 7118</name>
    <dbReference type="NCBI Taxonomy" id="1295528"/>
    <lineage>
        <taxon>Eukaryota</taxon>
        <taxon>Fungi</taxon>
        <taxon>Dikarya</taxon>
        <taxon>Basidiomycota</taxon>
        <taxon>Agaricomycotina</taxon>
        <taxon>Tremellomycetes</taxon>
        <taxon>Tremellales</taxon>
        <taxon>Cryptococcaceae</taxon>
        <taxon>Cryptococcus</taxon>
    </lineage>
</organism>
<feature type="compositionally biased region" description="Basic and acidic residues" evidence="3">
    <location>
        <begin position="696"/>
        <end position="707"/>
    </location>
</feature>
<evidence type="ECO:0000313" key="6">
    <source>
        <dbReference type="Proteomes" id="UP000094819"/>
    </source>
</evidence>
<evidence type="ECO:0000256" key="3">
    <source>
        <dbReference type="SAM" id="MobiDB-lite"/>
    </source>
</evidence>
<dbReference type="GO" id="GO:0009306">
    <property type="term" value="P:protein secretion"/>
    <property type="evidence" value="ECO:0007669"/>
    <property type="project" value="TreeGrafter"/>
</dbReference>
<comment type="similarity">
    <text evidence="1">Belongs to the Tango6 family.</text>
</comment>
<evidence type="ECO:0000259" key="4">
    <source>
        <dbReference type="Pfam" id="PF10363"/>
    </source>
</evidence>
<dbReference type="Gene3D" id="1.25.10.10">
    <property type="entry name" value="Leucine-rich Repeat Variant"/>
    <property type="match status" value="1"/>
</dbReference>
<dbReference type="InterPro" id="IPR011989">
    <property type="entry name" value="ARM-like"/>
</dbReference>
<feature type="region of interest" description="Disordered" evidence="3">
    <location>
        <begin position="671"/>
        <end position="712"/>
    </location>
</feature>
<gene>
    <name evidence="5" type="ORF">L198_00639</name>
</gene>